<accession>A0A6A5WJV2</accession>
<proteinExistence type="predicted"/>
<evidence type="ECO:0000313" key="3">
    <source>
        <dbReference type="Proteomes" id="UP000799779"/>
    </source>
</evidence>
<keyword evidence="1" id="KW-1133">Transmembrane helix</keyword>
<feature type="transmembrane region" description="Helical" evidence="1">
    <location>
        <begin position="84"/>
        <end position="107"/>
    </location>
</feature>
<evidence type="ECO:0000313" key="2">
    <source>
        <dbReference type="EMBL" id="KAF2002180.1"/>
    </source>
</evidence>
<reference evidence="2" key="1">
    <citation type="journal article" date="2020" name="Stud. Mycol.">
        <title>101 Dothideomycetes genomes: a test case for predicting lifestyles and emergence of pathogens.</title>
        <authorList>
            <person name="Haridas S."/>
            <person name="Albert R."/>
            <person name="Binder M."/>
            <person name="Bloem J."/>
            <person name="Labutti K."/>
            <person name="Salamov A."/>
            <person name="Andreopoulos B."/>
            <person name="Baker S."/>
            <person name="Barry K."/>
            <person name="Bills G."/>
            <person name="Bluhm B."/>
            <person name="Cannon C."/>
            <person name="Castanera R."/>
            <person name="Culley D."/>
            <person name="Daum C."/>
            <person name="Ezra D."/>
            <person name="Gonzalez J."/>
            <person name="Henrissat B."/>
            <person name="Kuo A."/>
            <person name="Liang C."/>
            <person name="Lipzen A."/>
            <person name="Lutzoni F."/>
            <person name="Magnuson J."/>
            <person name="Mondo S."/>
            <person name="Nolan M."/>
            <person name="Ohm R."/>
            <person name="Pangilinan J."/>
            <person name="Park H.-J."/>
            <person name="Ramirez L."/>
            <person name="Alfaro M."/>
            <person name="Sun H."/>
            <person name="Tritt A."/>
            <person name="Yoshinaga Y."/>
            <person name="Zwiers L.-H."/>
            <person name="Turgeon B."/>
            <person name="Goodwin S."/>
            <person name="Spatafora J."/>
            <person name="Crous P."/>
            <person name="Grigoriev I."/>
        </authorList>
    </citation>
    <scope>NUCLEOTIDE SEQUENCE</scope>
    <source>
        <strain evidence="2">CBS 123094</strain>
    </source>
</reference>
<feature type="transmembrane region" description="Helical" evidence="1">
    <location>
        <begin position="21"/>
        <end position="50"/>
    </location>
</feature>
<organism evidence="2 3">
    <name type="scientific">Amniculicola lignicola CBS 123094</name>
    <dbReference type="NCBI Taxonomy" id="1392246"/>
    <lineage>
        <taxon>Eukaryota</taxon>
        <taxon>Fungi</taxon>
        <taxon>Dikarya</taxon>
        <taxon>Ascomycota</taxon>
        <taxon>Pezizomycotina</taxon>
        <taxon>Dothideomycetes</taxon>
        <taxon>Pleosporomycetidae</taxon>
        <taxon>Pleosporales</taxon>
        <taxon>Amniculicolaceae</taxon>
        <taxon>Amniculicola</taxon>
    </lineage>
</organism>
<name>A0A6A5WJV2_9PLEO</name>
<sequence>MDESVPFKGSEIARNATDDCLLKSGVALVMCVLVPFSNFFIVECSLYFAYNSAYKLVHTVAMSRRRVLPFLIVETKSHGGSWTWSSFCCLGVMAGEVLFIATVYRAFNAGMIRYLR</sequence>
<dbReference type="AlphaFoldDB" id="A0A6A5WJV2"/>
<dbReference type="EMBL" id="ML977579">
    <property type="protein sequence ID" value="KAF2002180.1"/>
    <property type="molecule type" value="Genomic_DNA"/>
</dbReference>
<gene>
    <name evidence="2" type="ORF">P154DRAFT_521297</name>
</gene>
<dbReference type="Proteomes" id="UP000799779">
    <property type="component" value="Unassembled WGS sequence"/>
</dbReference>
<keyword evidence="1" id="KW-0812">Transmembrane</keyword>
<keyword evidence="3" id="KW-1185">Reference proteome</keyword>
<protein>
    <submittedName>
        <fullName evidence="2">Uncharacterized protein</fullName>
    </submittedName>
</protein>
<keyword evidence="1" id="KW-0472">Membrane</keyword>
<evidence type="ECO:0000256" key="1">
    <source>
        <dbReference type="SAM" id="Phobius"/>
    </source>
</evidence>